<accession>A0A0E0Q7K4</accession>
<dbReference type="EnsemblPlants" id="ORUFI07G12830.1">
    <property type="protein sequence ID" value="ORUFI07G12830.1"/>
    <property type="gene ID" value="ORUFI07G12830"/>
</dbReference>
<organism evidence="1 2">
    <name type="scientific">Oryza rufipogon</name>
    <name type="common">Brownbeard rice</name>
    <name type="synonym">Asian wild rice</name>
    <dbReference type="NCBI Taxonomy" id="4529"/>
    <lineage>
        <taxon>Eukaryota</taxon>
        <taxon>Viridiplantae</taxon>
        <taxon>Streptophyta</taxon>
        <taxon>Embryophyta</taxon>
        <taxon>Tracheophyta</taxon>
        <taxon>Spermatophyta</taxon>
        <taxon>Magnoliopsida</taxon>
        <taxon>Liliopsida</taxon>
        <taxon>Poales</taxon>
        <taxon>Poaceae</taxon>
        <taxon>BOP clade</taxon>
        <taxon>Oryzoideae</taxon>
        <taxon>Oryzeae</taxon>
        <taxon>Oryzinae</taxon>
        <taxon>Oryza</taxon>
    </lineage>
</organism>
<sequence>MGRGAAAKATAGLVNRQRFLTSPPLLPRHEGKKRFELSRSFPLELARPFPWVQLEGSSRFLPDRSVLSGLYPTGAV</sequence>
<dbReference type="AlphaFoldDB" id="A0A0E0Q7K4"/>
<protein>
    <submittedName>
        <fullName evidence="1">Uncharacterized protein</fullName>
    </submittedName>
</protein>
<evidence type="ECO:0000313" key="1">
    <source>
        <dbReference type="EnsemblPlants" id="ORUFI07G12830.1"/>
    </source>
</evidence>
<reference evidence="2" key="1">
    <citation type="submission" date="2013-06" db="EMBL/GenBank/DDBJ databases">
        <authorList>
            <person name="Zhao Q."/>
        </authorList>
    </citation>
    <scope>NUCLEOTIDE SEQUENCE</scope>
    <source>
        <strain evidence="2">cv. W1943</strain>
    </source>
</reference>
<keyword evidence="2" id="KW-1185">Reference proteome</keyword>
<evidence type="ECO:0000313" key="2">
    <source>
        <dbReference type="Proteomes" id="UP000008022"/>
    </source>
</evidence>
<dbReference type="HOGENOM" id="CLU_2658852_0_0_1"/>
<reference evidence="1" key="2">
    <citation type="submission" date="2015-06" db="UniProtKB">
        <authorList>
            <consortium name="EnsemblPlants"/>
        </authorList>
    </citation>
    <scope>IDENTIFICATION</scope>
</reference>
<dbReference type="Gramene" id="ORUFI07G12830.1">
    <property type="protein sequence ID" value="ORUFI07G12830.1"/>
    <property type="gene ID" value="ORUFI07G12830"/>
</dbReference>
<dbReference type="Proteomes" id="UP000008022">
    <property type="component" value="Unassembled WGS sequence"/>
</dbReference>
<proteinExistence type="predicted"/>
<name>A0A0E0Q7K4_ORYRU</name>